<feature type="compositionally biased region" description="Low complexity" evidence="2">
    <location>
        <begin position="279"/>
        <end position="297"/>
    </location>
</feature>
<gene>
    <name evidence="3" type="ORF">PCOR1329_LOCUS79273</name>
</gene>
<evidence type="ECO:0000313" key="3">
    <source>
        <dbReference type="EMBL" id="CAK0902773.1"/>
    </source>
</evidence>
<protein>
    <submittedName>
        <fullName evidence="3">Uncharacterized protein</fullName>
    </submittedName>
</protein>
<organism evidence="3 4">
    <name type="scientific">Prorocentrum cordatum</name>
    <dbReference type="NCBI Taxonomy" id="2364126"/>
    <lineage>
        <taxon>Eukaryota</taxon>
        <taxon>Sar</taxon>
        <taxon>Alveolata</taxon>
        <taxon>Dinophyceae</taxon>
        <taxon>Prorocentrales</taxon>
        <taxon>Prorocentraceae</taxon>
        <taxon>Prorocentrum</taxon>
    </lineage>
</organism>
<keyword evidence="4" id="KW-1185">Reference proteome</keyword>
<accession>A0ABN9XWC4</accession>
<feature type="region of interest" description="Disordered" evidence="2">
    <location>
        <begin position="278"/>
        <end position="297"/>
    </location>
</feature>
<evidence type="ECO:0000256" key="2">
    <source>
        <dbReference type="SAM" id="MobiDB-lite"/>
    </source>
</evidence>
<evidence type="ECO:0000313" key="4">
    <source>
        <dbReference type="Proteomes" id="UP001189429"/>
    </source>
</evidence>
<feature type="region of interest" description="Disordered" evidence="2">
    <location>
        <begin position="314"/>
        <end position="340"/>
    </location>
</feature>
<comment type="caution">
    <text evidence="3">The sequence shown here is derived from an EMBL/GenBank/DDBJ whole genome shotgun (WGS) entry which is preliminary data.</text>
</comment>
<feature type="compositionally biased region" description="Polar residues" evidence="2">
    <location>
        <begin position="191"/>
        <end position="201"/>
    </location>
</feature>
<keyword evidence="1" id="KW-0175">Coiled coil</keyword>
<dbReference type="EMBL" id="CAUYUJ010021115">
    <property type="protein sequence ID" value="CAK0902773.1"/>
    <property type="molecule type" value="Genomic_DNA"/>
</dbReference>
<feature type="coiled-coil region" evidence="1">
    <location>
        <begin position="84"/>
        <end position="111"/>
    </location>
</feature>
<reference evidence="3" key="1">
    <citation type="submission" date="2023-10" db="EMBL/GenBank/DDBJ databases">
        <authorList>
            <person name="Chen Y."/>
            <person name="Shah S."/>
            <person name="Dougan E. K."/>
            <person name="Thang M."/>
            <person name="Chan C."/>
        </authorList>
    </citation>
    <scope>NUCLEOTIDE SEQUENCE [LARGE SCALE GENOMIC DNA]</scope>
</reference>
<proteinExistence type="predicted"/>
<feature type="region of interest" description="Disordered" evidence="2">
    <location>
        <begin position="1"/>
        <end position="43"/>
    </location>
</feature>
<feature type="compositionally biased region" description="Basic and acidic residues" evidence="2">
    <location>
        <begin position="21"/>
        <end position="31"/>
    </location>
</feature>
<dbReference type="Proteomes" id="UP001189429">
    <property type="component" value="Unassembled WGS sequence"/>
</dbReference>
<sequence length="340" mass="34262">MAAPSDSDDAPLLPGRPPKRHCPEAEARPEPAPEGSVDLDAVAASYQQETGASGIEAAGVAADALNAALRASLSGVGGSACEAAEAAAKSAARQRARRARLQERAIAAEMEEFDREQARSELEARATRAVASKADRMADDAAHRRAQREERALLASMQRDLTEARSRFGGGAAARRRGAVPRACGADGGTQAASTMPAMSSDPTLRRARALCSGAALVIAQLEEHPMLRSASTPALPRLRAGAGAGAGAACAARLSPPPPPGEAELVARAKALLEDYNPPAARSRGPPAALAAEASAAASAPGSPAVAAAAAAPAATSPSAKALHGRACLEVSPGRGRGR</sequence>
<evidence type="ECO:0000256" key="1">
    <source>
        <dbReference type="SAM" id="Coils"/>
    </source>
</evidence>
<feature type="region of interest" description="Disordered" evidence="2">
    <location>
        <begin position="168"/>
        <end position="201"/>
    </location>
</feature>
<name>A0ABN9XWC4_9DINO</name>
<feature type="compositionally biased region" description="Low complexity" evidence="2">
    <location>
        <begin position="314"/>
        <end position="323"/>
    </location>
</feature>